<gene>
    <name evidence="1" type="ORF">ERS686654_01399</name>
</gene>
<sequence>MLEMFFDACEMRDGGLGLNYEFCKDFAAKNGLEIVDILGILNQMLGVAIKTERPKL</sequence>
<accession>A0A0S4SC92</accession>
<name>A0A0S4SC92_CAMHY</name>
<proteinExistence type="predicted"/>
<dbReference type="Proteomes" id="UP000052237">
    <property type="component" value="Unassembled WGS sequence"/>
</dbReference>
<comment type="caution">
    <text evidence="1">The sequence shown here is derived from an EMBL/GenBank/DDBJ whole genome shotgun (WGS) entry which is preliminary data.</text>
</comment>
<dbReference type="AlphaFoldDB" id="A0A0S4SC92"/>
<evidence type="ECO:0000313" key="2">
    <source>
        <dbReference type="Proteomes" id="UP000052237"/>
    </source>
</evidence>
<dbReference type="RefSeq" id="WP_155589516.1">
    <property type="nucleotide sequence ID" value="NZ_FAVB01000003.1"/>
</dbReference>
<keyword evidence="2" id="KW-1185">Reference proteome</keyword>
<organism evidence="1 2">
    <name type="scientific">Campylobacter hyointestinalis subsp. hyointestinalis</name>
    <dbReference type="NCBI Taxonomy" id="91352"/>
    <lineage>
        <taxon>Bacteria</taxon>
        <taxon>Pseudomonadati</taxon>
        <taxon>Campylobacterota</taxon>
        <taxon>Epsilonproteobacteria</taxon>
        <taxon>Campylobacterales</taxon>
        <taxon>Campylobacteraceae</taxon>
        <taxon>Campylobacter</taxon>
    </lineage>
</organism>
<evidence type="ECO:0000313" key="1">
    <source>
        <dbReference type="EMBL" id="CUU83287.1"/>
    </source>
</evidence>
<dbReference type="EMBL" id="FAVB01000003">
    <property type="protein sequence ID" value="CUU83287.1"/>
    <property type="molecule type" value="Genomic_DNA"/>
</dbReference>
<protein>
    <submittedName>
        <fullName evidence="1">Uncharacterized protein</fullName>
    </submittedName>
</protein>
<reference evidence="1 2" key="1">
    <citation type="submission" date="2015-11" db="EMBL/GenBank/DDBJ databases">
        <authorList>
            <consortium name="Pathogen Informatics"/>
        </authorList>
    </citation>
    <scope>NUCLEOTIDE SEQUENCE [LARGE SCALE GENOMIC DNA]</scope>
    <source>
        <strain evidence="1 2">006A-0059</strain>
    </source>
</reference>